<keyword evidence="5" id="KW-1185">Reference proteome</keyword>
<organism evidence="4 5">
    <name type="scientific">Thermomonospora echinospora</name>
    <dbReference type="NCBI Taxonomy" id="1992"/>
    <lineage>
        <taxon>Bacteria</taxon>
        <taxon>Bacillati</taxon>
        <taxon>Actinomycetota</taxon>
        <taxon>Actinomycetes</taxon>
        <taxon>Streptosporangiales</taxon>
        <taxon>Thermomonosporaceae</taxon>
        <taxon>Thermomonospora</taxon>
    </lineage>
</organism>
<dbReference type="CDD" id="cd00685">
    <property type="entry name" value="Trans_IPPS_HT"/>
    <property type="match status" value="1"/>
</dbReference>
<evidence type="ECO:0000313" key="5">
    <source>
        <dbReference type="Proteomes" id="UP000236723"/>
    </source>
</evidence>
<protein>
    <submittedName>
        <fullName evidence="4">Geranylgeranyl diphosphate synthase, type I</fullName>
    </submittedName>
</protein>
<dbReference type="GO" id="GO:0004659">
    <property type="term" value="F:prenyltransferase activity"/>
    <property type="evidence" value="ECO:0007669"/>
    <property type="project" value="InterPro"/>
</dbReference>
<dbReference type="GO" id="GO:0046872">
    <property type="term" value="F:metal ion binding"/>
    <property type="evidence" value="ECO:0007669"/>
    <property type="project" value="UniProtKB-KW"/>
</dbReference>
<dbReference type="PROSITE" id="PS00723">
    <property type="entry name" value="POLYPRENYL_SYNTHASE_1"/>
    <property type="match status" value="1"/>
</dbReference>
<dbReference type="InterPro" id="IPR008949">
    <property type="entry name" value="Isoprenoid_synthase_dom_sf"/>
</dbReference>
<dbReference type="OrthoDB" id="4497239at2"/>
<dbReference type="Gene3D" id="1.10.600.10">
    <property type="entry name" value="Farnesyl Diphosphate Synthase"/>
    <property type="match status" value="1"/>
</dbReference>
<evidence type="ECO:0000256" key="1">
    <source>
        <dbReference type="ARBA" id="ARBA00022723"/>
    </source>
</evidence>
<dbReference type="PANTHER" id="PTHR12001">
    <property type="entry name" value="GERANYLGERANYL PYROPHOSPHATE SYNTHASE"/>
    <property type="match status" value="1"/>
</dbReference>
<keyword evidence="2" id="KW-0460">Magnesium</keyword>
<dbReference type="PANTHER" id="PTHR12001:SF86">
    <property type="entry name" value="GERANYLGERANYL DIPHOSPHATE SYNTHASE"/>
    <property type="match status" value="1"/>
</dbReference>
<evidence type="ECO:0000256" key="3">
    <source>
        <dbReference type="RuleBase" id="RU004466"/>
    </source>
</evidence>
<dbReference type="SFLD" id="SFLDG01017">
    <property type="entry name" value="Polyprenyl_Transferase_Like"/>
    <property type="match status" value="1"/>
</dbReference>
<dbReference type="SUPFAM" id="SSF48576">
    <property type="entry name" value="Terpenoid synthases"/>
    <property type="match status" value="1"/>
</dbReference>
<dbReference type="Pfam" id="PF00348">
    <property type="entry name" value="polyprenyl_synt"/>
    <property type="match status" value="1"/>
</dbReference>
<proteinExistence type="inferred from homology"/>
<dbReference type="InterPro" id="IPR033749">
    <property type="entry name" value="Polyprenyl_synt_CS"/>
</dbReference>
<comment type="similarity">
    <text evidence="3">Belongs to the FPP/GGPP synthase family.</text>
</comment>
<dbReference type="RefSeq" id="WP_103940937.1">
    <property type="nucleotide sequence ID" value="NZ_FNVO01000013.1"/>
</dbReference>
<reference evidence="5" key="1">
    <citation type="submission" date="2016-10" db="EMBL/GenBank/DDBJ databases">
        <authorList>
            <person name="Varghese N."/>
            <person name="Submissions S."/>
        </authorList>
    </citation>
    <scope>NUCLEOTIDE SEQUENCE [LARGE SCALE GENOMIC DNA]</scope>
    <source>
        <strain evidence="5">DSM 43163</strain>
    </source>
</reference>
<dbReference type="AlphaFoldDB" id="A0A1H6D459"/>
<dbReference type="NCBIfam" id="NF041169">
    <property type="entry name" value="f2_encap_cargo4"/>
    <property type="match status" value="1"/>
</dbReference>
<dbReference type="InterPro" id="IPR000092">
    <property type="entry name" value="Polyprenyl_synt"/>
</dbReference>
<dbReference type="GO" id="GO:0008299">
    <property type="term" value="P:isoprenoid biosynthetic process"/>
    <property type="evidence" value="ECO:0007669"/>
    <property type="project" value="InterPro"/>
</dbReference>
<dbReference type="PROSITE" id="PS00444">
    <property type="entry name" value="POLYPRENYL_SYNTHASE_2"/>
    <property type="match status" value="1"/>
</dbReference>
<dbReference type="Proteomes" id="UP000236723">
    <property type="component" value="Unassembled WGS sequence"/>
</dbReference>
<gene>
    <name evidence="4" type="ORF">SAMN04489712_11316</name>
</gene>
<accession>A0A1H6D459</accession>
<dbReference type="EMBL" id="FNVO01000013">
    <property type="protein sequence ID" value="SEG80112.1"/>
    <property type="molecule type" value="Genomic_DNA"/>
</dbReference>
<evidence type="ECO:0000313" key="4">
    <source>
        <dbReference type="EMBL" id="SEG80112.1"/>
    </source>
</evidence>
<sequence>MATTERTDGRPAGQVLAWARELVDPALHTAVDTLPSPVRRIAGYHFGWWDELGRPLQGAGGGKALRPALALLAAEAAGGTADAALPAAVAVELVHNFSLLHDDVMDGDTTRRHRPTAWSVFGANTAILTGDALLALAADVLAVPGNPDPQGTQRMLAATVQDLVAGQLADLVMEERHDITVRECLGMAEGKTASLLGCSCALGAAFTGAAPDRVAALRGFGARLGLAFQIADDLLGIWGDPAVTGKPVHSDLRNRKKTLPVVAALCSGTAAGQELAALYRRADPPTGAELAHTMTLIERSGARAWCEERAGALLEDALGALSSAGPGGRAAGELAALARLAVRRDR</sequence>
<name>A0A1H6D459_9ACTN</name>
<evidence type="ECO:0000256" key="2">
    <source>
        <dbReference type="ARBA" id="ARBA00022842"/>
    </source>
</evidence>
<dbReference type="SFLD" id="SFLDS00005">
    <property type="entry name" value="Isoprenoid_Synthase_Type_I"/>
    <property type="match status" value="1"/>
</dbReference>
<keyword evidence="3" id="KW-0808">Transferase</keyword>
<keyword evidence="1" id="KW-0479">Metal-binding</keyword>